<reference evidence="2" key="1">
    <citation type="journal article" date="2020" name="Stud. Mycol.">
        <title>101 Dothideomycetes genomes: a test case for predicting lifestyles and emergence of pathogens.</title>
        <authorList>
            <person name="Haridas S."/>
            <person name="Albert R."/>
            <person name="Binder M."/>
            <person name="Bloem J."/>
            <person name="Labutti K."/>
            <person name="Salamov A."/>
            <person name="Andreopoulos B."/>
            <person name="Baker S."/>
            <person name="Barry K."/>
            <person name="Bills G."/>
            <person name="Bluhm B."/>
            <person name="Cannon C."/>
            <person name="Castanera R."/>
            <person name="Culley D."/>
            <person name="Daum C."/>
            <person name="Ezra D."/>
            <person name="Gonzalez J."/>
            <person name="Henrissat B."/>
            <person name="Kuo A."/>
            <person name="Liang C."/>
            <person name="Lipzen A."/>
            <person name="Lutzoni F."/>
            <person name="Magnuson J."/>
            <person name="Mondo S."/>
            <person name="Nolan M."/>
            <person name="Ohm R."/>
            <person name="Pangilinan J."/>
            <person name="Park H.-J."/>
            <person name="Ramirez L."/>
            <person name="Alfaro M."/>
            <person name="Sun H."/>
            <person name="Tritt A."/>
            <person name="Yoshinaga Y."/>
            <person name="Zwiers L.-H."/>
            <person name="Turgeon B."/>
            <person name="Goodwin S."/>
            <person name="Spatafora J."/>
            <person name="Crous P."/>
            <person name="Grigoriev I."/>
        </authorList>
    </citation>
    <scope>NUCLEOTIDE SEQUENCE</scope>
    <source>
        <strain evidence="2">CBS 161.51</strain>
    </source>
</reference>
<feature type="compositionally biased region" description="Basic and acidic residues" evidence="1">
    <location>
        <begin position="58"/>
        <end position="71"/>
    </location>
</feature>
<sequence length="205" mass="22815">MAKDTRYEKYCGRVLVTAAEFVLTHTPAVDDVYRQDTSRRTKPSSRRTVGDTAPDPIAGRHENNTKLDDSTFHTPPPQHPAPFQHINRNTLASKSLFPRAAGQPTKASTRASARASVSRTLGSRRGRGRGVQYKGPPVPHVLPEKRPSPNRLVEKEDELSGDSSSSSGDQDPDEEVDGSSDEDENTIWFLCRDCDQQPHNTRRRN</sequence>
<evidence type="ECO:0000313" key="2">
    <source>
        <dbReference type="EMBL" id="KAF1938669.1"/>
    </source>
</evidence>
<evidence type="ECO:0000313" key="3">
    <source>
        <dbReference type="Proteomes" id="UP000800038"/>
    </source>
</evidence>
<dbReference type="EMBL" id="ML976098">
    <property type="protein sequence ID" value="KAF1938669.1"/>
    <property type="molecule type" value="Genomic_DNA"/>
</dbReference>
<keyword evidence="3" id="KW-1185">Reference proteome</keyword>
<protein>
    <submittedName>
        <fullName evidence="2">Uncharacterized protein</fullName>
    </submittedName>
</protein>
<accession>A0A6A5SH25</accession>
<feature type="region of interest" description="Disordered" evidence="1">
    <location>
        <begin position="33"/>
        <end position="84"/>
    </location>
</feature>
<feature type="region of interest" description="Disordered" evidence="1">
    <location>
        <begin position="99"/>
        <end position="182"/>
    </location>
</feature>
<evidence type="ECO:0000256" key="1">
    <source>
        <dbReference type="SAM" id="MobiDB-lite"/>
    </source>
</evidence>
<organism evidence="2 3">
    <name type="scientific">Clathrospora elynae</name>
    <dbReference type="NCBI Taxonomy" id="706981"/>
    <lineage>
        <taxon>Eukaryota</taxon>
        <taxon>Fungi</taxon>
        <taxon>Dikarya</taxon>
        <taxon>Ascomycota</taxon>
        <taxon>Pezizomycotina</taxon>
        <taxon>Dothideomycetes</taxon>
        <taxon>Pleosporomycetidae</taxon>
        <taxon>Pleosporales</taxon>
        <taxon>Diademaceae</taxon>
        <taxon>Clathrospora</taxon>
    </lineage>
</organism>
<proteinExistence type="predicted"/>
<gene>
    <name evidence="2" type="ORF">EJ02DRAFT_468714</name>
</gene>
<dbReference type="AlphaFoldDB" id="A0A6A5SH25"/>
<dbReference type="Proteomes" id="UP000800038">
    <property type="component" value="Unassembled WGS sequence"/>
</dbReference>
<feature type="compositionally biased region" description="Low complexity" evidence="1">
    <location>
        <begin position="105"/>
        <end position="120"/>
    </location>
</feature>
<feature type="compositionally biased region" description="Acidic residues" evidence="1">
    <location>
        <begin position="170"/>
        <end position="182"/>
    </location>
</feature>
<name>A0A6A5SH25_9PLEO</name>